<dbReference type="InterPro" id="IPR001254">
    <property type="entry name" value="Trypsin_dom"/>
</dbReference>
<feature type="chain" id="PRO_5045469741" evidence="9">
    <location>
        <begin position="20"/>
        <end position="456"/>
    </location>
</feature>
<keyword evidence="3 9" id="KW-0732">Signal</keyword>
<dbReference type="PANTHER" id="PTHR24276:SF94">
    <property type="entry name" value="AT20289P-RELATED"/>
    <property type="match status" value="1"/>
</dbReference>
<dbReference type="SUPFAM" id="SSF50494">
    <property type="entry name" value="Trypsin-like serine proteases"/>
    <property type="match status" value="1"/>
</dbReference>
<keyword evidence="5" id="KW-0720">Serine protease</keyword>
<keyword evidence="6" id="KW-0865">Zymogen</keyword>
<evidence type="ECO:0000256" key="9">
    <source>
        <dbReference type="SAM" id="SignalP"/>
    </source>
</evidence>
<dbReference type="CDD" id="cd00190">
    <property type="entry name" value="Tryp_SPc"/>
    <property type="match status" value="1"/>
</dbReference>
<evidence type="ECO:0000313" key="11">
    <source>
        <dbReference type="Proteomes" id="UP001652628"/>
    </source>
</evidence>
<protein>
    <submittedName>
        <fullName evidence="12">Serine protease 1</fullName>
    </submittedName>
</protein>
<dbReference type="GO" id="GO:0006508">
    <property type="term" value="P:proteolysis"/>
    <property type="evidence" value="ECO:0007669"/>
    <property type="project" value="UniProtKB-KW"/>
</dbReference>
<dbReference type="GeneID" id="108008202"/>
<dbReference type="InterPro" id="IPR043504">
    <property type="entry name" value="Peptidase_S1_PA_chymotrypsin"/>
</dbReference>
<evidence type="ECO:0000259" key="10">
    <source>
        <dbReference type="PROSITE" id="PS50240"/>
    </source>
</evidence>
<dbReference type="GO" id="GO:0008233">
    <property type="term" value="F:peptidase activity"/>
    <property type="evidence" value="ECO:0007669"/>
    <property type="project" value="UniProtKB-KW"/>
</dbReference>
<feature type="domain" description="Peptidase S1" evidence="10">
    <location>
        <begin position="27"/>
        <end position="258"/>
    </location>
</feature>
<dbReference type="Pfam" id="PF00089">
    <property type="entry name" value="Trypsin"/>
    <property type="match status" value="1"/>
</dbReference>
<dbReference type="InterPro" id="IPR050430">
    <property type="entry name" value="Peptidase_S1"/>
</dbReference>
<keyword evidence="2 12" id="KW-0645">Protease</keyword>
<accession>A0ABM4TL23</accession>
<evidence type="ECO:0000256" key="2">
    <source>
        <dbReference type="ARBA" id="ARBA00022670"/>
    </source>
</evidence>
<comment type="similarity">
    <text evidence="1">Belongs to the peptidase S1 family.</text>
</comment>
<evidence type="ECO:0000256" key="6">
    <source>
        <dbReference type="ARBA" id="ARBA00023145"/>
    </source>
</evidence>
<gene>
    <name evidence="12" type="primary">LOC108008202</name>
</gene>
<feature type="signal peptide" evidence="9">
    <location>
        <begin position="1"/>
        <end position="19"/>
    </location>
</feature>
<dbReference type="InterPro" id="IPR009003">
    <property type="entry name" value="Peptidase_S1_PA"/>
</dbReference>
<evidence type="ECO:0000256" key="5">
    <source>
        <dbReference type="ARBA" id="ARBA00022825"/>
    </source>
</evidence>
<reference evidence="12" key="1">
    <citation type="submission" date="2025-08" db="UniProtKB">
        <authorList>
            <consortium name="RefSeq"/>
        </authorList>
    </citation>
    <scope>IDENTIFICATION</scope>
</reference>
<dbReference type="PROSITE" id="PS50240">
    <property type="entry name" value="TRYPSIN_DOM"/>
    <property type="match status" value="1"/>
</dbReference>
<dbReference type="PRINTS" id="PR00722">
    <property type="entry name" value="CHYMOTRYPSIN"/>
</dbReference>
<keyword evidence="7" id="KW-1015">Disulfide bond</keyword>
<sequence>MILLVLPLLLAGLTRITFGDPEIQNRIIGGYYVDIADAPYQAEVIIDGTAICSGAIIKPKFILTAASCVSEYYSSVQVRVDTNSRDYDGTGTLVDVCDIISHGGYNYWRFDNNLALLKLCEPLKTSKTVSPIGLSQELPVDYSWCVVSGWGSTSWWGSWWDRCFGSLPDYLQMVWVSVYNREQCAADRGVWFGLWDNGISYLTLCTQYGAGGCSYDTGAPLVRNGYLVGILSEGGCSKKPDVYASVIWFQNWIEDNTADDVTTTPSNSTSVSTQVPTSSSIISTSDTPRTTPLPTSIPETTSSPKITPISTVSSSTITTNTPTTTSAPTSVPETTSGTEISSSTTISSSTRTTKTPSTTLSPTSTPKATTSGTSSSTVSISTGVTKAPITTSSPTSSPITTSSSTVSSSTETSDTPTTTDLSPTSTPETSPSSTNPIVSTSDEEGTIPVTPKPLDP</sequence>
<dbReference type="Gene3D" id="2.40.10.10">
    <property type="entry name" value="Trypsin-like serine proteases"/>
    <property type="match status" value="1"/>
</dbReference>
<organism evidence="11 12">
    <name type="scientific">Drosophila suzukii</name>
    <name type="common">Spotted-wing drosophila fruit fly</name>
    <dbReference type="NCBI Taxonomy" id="28584"/>
    <lineage>
        <taxon>Eukaryota</taxon>
        <taxon>Metazoa</taxon>
        <taxon>Ecdysozoa</taxon>
        <taxon>Arthropoda</taxon>
        <taxon>Hexapoda</taxon>
        <taxon>Insecta</taxon>
        <taxon>Pterygota</taxon>
        <taxon>Neoptera</taxon>
        <taxon>Endopterygota</taxon>
        <taxon>Diptera</taxon>
        <taxon>Brachycera</taxon>
        <taxon>Muscomorpha</taxon>
        <taxon>Ephydroidea</taxon>
        <taxon>Drosophilidae</taxon>
        <taxon>Drosophila</taxon>
        <taxon>Sophophora</taxon>
    </lineage>
</organism>
<dbReference type="PANTHER" id="PTHR24276">
    <property type="entry name" value="POLYSERASE-RELATED"/>
    <property type="match status" value="1"/>
</dbReference>
<proteinExistence type="inferred from homology"/>
<dbReference type="SMART" id="SM00020">
    <property type="entry name" value="Tryp_SPc"/>
    <property type="match status" value="1"/>
</dbReference>
<evidence type="ECO:0000256" key="8">
    <source>
        <dbReference type="SAM" id="MobiDB-lite"/>
    </source>
</evidence>
<evidence type="ECO:0000313" key="12">
    <source>
        <dbReference type="RefSeq" id="XP_070850676.1"/>
    </source>
</evidence>
<feature type="compositionally biased region" description="Low complexity" evidence="8">
    <location>
        <begin position="260"/>
        <end position="434"/>
    </location>
</feature>
<evidence type="ECO:0000256" key="1">
    <source>
        <dbReference type="ARBA" id="ARBA00007664"/>
    </source>
</evidence>
<evidence type="ECO:0000256" key="7">
    <source>
        <dbReference type="ARBA" id="ARBA00023157"/>
    </source>
</evidence>
<feature type="region of interest" description="Disordered" evidence="8">
    <location>
        <begin position="260"/>
        <end position="456"/>
    </location>
</feature>
<keyword evidence="11" id="KW-1185">Reference proteome</keyword>
<evidence type="ECO:0000256" key="4">
    <source>
        <dbReference type="ARBA" id="ARBA00022801"/>
    </source>
</evidence>
<dbReference type="InterPro" id="IPR001314">
    <property type="entry name" value="Peptidase_S1A"/>
</dbReference>
<dbReference type="RefSeq" id="XP_070850676.1">
    <property type="nucleotide sequence ID" value="XM_070994575.1"/>
</dbReference>
<evidence type="ECO:0000256" key="3">
    <source>
        <dbReference type="ARBA" id="ARBA00022729"/>
    </source>
</evidence>
<name>A0ABM4TL23_DROSZ</name>
<dbReference type="Proteomes" id="UP001652628">
    <property type="component" value="Chromosome 2R"/>
</dbReference>
<keyword evidence="4" id="KW-0378">Hydrolase</keyword>